<keyword evidence="6 8" id="KW-0472">Membrane</keyword>
<dbReference type="Proteomes" id="UP000477680">
    <property type="component" value="Chromosome"/>
</dbReference>
<comment type="similarity">
    <text evidence="8">Belongs to the FtsL family.</text>
</comment>
<dbReference type="EMBL" id="CP048711">
    <property type="protein sequence ID" value="QIB67714.1"/>
    <property type="molecule type" value="Genomic_DNA"/>
</dbReference>
<dbReference type="Pfam" id="PF04999">
    <property type="entry name" value="FtsL"/>
    <property type="match status" value="1"/>
</dbReference>
<proteinExistence type="inferred from homology"/>
<dbReference type="PANTHER" id="PTHR37479:SF1">
    <property type="entry name" value="CELL DIVISION PROTEIN FTSL"/>
    <property type="match status" value="1"/>
</dbReference>
<comment type="function">
    <text evidence="8">Essential cell division protein. May link together the upstream cell division proteins, which are predominantly cytoplasmic, with the downstream cell division proteins, which are predominantly periplasmic.</text>
</comment>
<evidence type="ECO:0000256" key="4">
    <source>
        <dbReference type="ARBA" id="ARBA00022692"/>
    </source>
</evidence>
<evidence type="ECO:0000256" key="5">
    <source>
        <dbReference type="ARBA" id="ARBA00022989"/>
    </source>
</evidence>
<keyword evidence="7 8" id="KW-0131">Cell cycle</keyword>
<evidence type="ECO:0000313" key="11">
    <source>
        <dbReference type="Proteomes" id="UP000477680"/>
    </source>
</evidence>
<dbReference type="GO" id="GO:0005886">
    <property type="term" value="C:plasma membrane"/>
    <property type="evidence" value="ECO:0007669"/>
    <property type="project" value="UniProtKB-SubCell"/>
</dbReference>
<dbReference type="NCBIfam" id="TIGR02209">
    <property type="entry name" value="ftsL_broad"/>
    <property type="match status" value="1"/>
</dbReference>
<dbReference type="PANTHER" id="PTHR37479">
    <property type="entry name" value="CELL DIVISION PROTEIN FTSL"/>
    <property type="match status" value="1"/>
</dbReference>
<dbReference type="InterPro" id="IPR011922">
    <property type="entry name" value="Cell_div_FtsL"/>
</dbReference>
<keyword evidence="11" id="KW-1185">Reference proteome</keyword>
<evidence type="ECO:0000313" key="10">
    <source>
        <dbReference type="EMBL" id="QIB67714.1"/>
    </source>
</evidence>
<keyword evidence="4 8" id="KW-0812">Transmembrane</keyword>
<evidence type="ECO:0000256" key="9">
    <source>
        <dbReference type="NCBIfam" id="TIGR02209"/>
    </source>
</evidence>
<comment type="subunit">
    <text evidence="8">Part of a complex composed of FtsB, FtsL and FtsQ.</text>
</comment>
<evidence type="ECO:0000256" key="8">
    <source>
        <dbReference type="HAMAP-Rule" id="MF_00910"/>
    </source>
</evidence>
<dbReference type="GO" id="GO:0032153">
    <property type="term" value="C:cell division site"/>
    <property type="evidence" value="ECO:0007669"/>
    <property type="project" value="UniProtKB-UniRule"/>
</dbReference>
<keyword evidence="8" id="KW-0997">Cell inner membrane</keyword>
<organism evidence="10 11">
    <name type="scientific">Kineobactrum salinum</name>
    <dbReference type="NCBI Taxonomy" id="2708301"/>
    <lineage>
        <taxon>Bacteria</taxon>
        <taxon>Pseudomonadati</taxon>
        <taxon>Pseudomonadota</taxon>
        <taxon>Gammaproteobacteria</taxon>
        <taxon>Cellvibrionales</taxon>
        <taxon>Halieaceae</taxon>
        <taxon>Kineobactrum</taxon>
    </lineage>
</organism>
<comment type="subcellular location">
    <subcellularLocation>
        <location evidence="8">Cell inner membrane</location>
        <topology evidence="8">Single-pass type II membrane protein</topology>
    </subcellularLocation>
    <subcellularLocation>
        <location evidence="1">Cell membrane</location>
        <topology evidence="1">Single-pass type II membrane protein</topology>
    </subcellularLocation>
    <text evidence="8">Localizes to the division septum where it forms a ring structure.</text>
</comment>
<keyword evidence="5 8" id="KW-1133">Transmembrane helix</keyword>
<gene>
    <name evidence="8 10" type="primary">ftsL</name>
    <name evidence="10" type="ORF">G3T16_15625</name>
</gene>
<evidence type="ECO:0000256" key="1">
    <source>
        <dbReference type="ARBA" id="ARBA00004401"/>
    </source>
</evidence>
<sequence length="104" mass="11952">MHPTASSHAAGPGHNHRSRQVLLVALLLLSLASALAVIRSSHHCRQLYAQLQQLEADQWYLHEDYGRLLLEQSTWASHYRVERVAKRELDMQPPPLQELKVVRQ</sequence>
<evidence type="ECO:0000256" key="2">
    <source>
        <dbReference type="ARBA" id="ARBA00022475"/>
    </source>
</evidence>
<dbReference type="KEGG" id="kim:G3T16_15625"/>
<keyword evidence="2 8" id="KW-1003">Cell membrane</keyword>
<dbReference type="AlphaFoldDB" id="A0A6C0UC70"/>
<evidence type="ECO:0000256" key="6">
    <source>
        <dbReference type="ARBA" id="ARBA00023136"/>
    </source>
</evidence>
<evidence type="ECO:0000256" key="7">
    <source>
        <dbReference type="ARBA" id="ARBA00023306"/>
    </source>
</evidence>
<evidence type="ECO:0000256" key="3">
    <source>
        <dbReference type="ARBA" id="ARBA00022618"/>
    </source>
</evidence>
<accession>A0A6C0UC70</accession>
<keyword evidence="3 8" id="KW-0132">Cell division</keyword>
<reference evidence="10 11" key="1">
    <citation type="submission" date="2020-02" db="EMBL/GenBank/DDBJ databases">
        <title>Genome sequencing for Kineobactrum sp. M2.</title>
        <authorList>
            <person name="Park S.-J."/>
        </authorList>
    </citation>
    <scope>NUCLEOTIDE SEQUENCE [LARGE SCALE GENOMIC DNA]</scope>
    <source>
        <strain evidence="10 11">M2</strain>
    </source>
</reference>
<dbReference type="GO" id="GO:0043093">
    <property type="term" value="P:FtsZ-dependent cytokinesis"/>
    <property type="evidence" value="ECO:0007669"/>
    <property type="project" value="UniProtKB-UniRule"/>
</dbReference>
<dbReference type="HAMAP" id="MF_00910">
    <property type="entry name" value="FtsL"/>
    <property type="match status" value="1"/>
</dbReference>
<protein>
    <recommendedName>
        <fullName evidence="8 9">Cell division protein FtsL</fullName>
    </recommendedName>
</protein>
<name>A0A6C0UC70_9GAMM</name>